<accession>A0A8J6H3X9</accession>
<dbReference type="Proteomes" id="UP000719412">
    <property type="component" value="Unassembled WGS sequence"/>
</dbReference>
<organism evidence="2 3">
    <name type="scientific">Tenebrio molitor</name>
    <name type="common">Yellow mealworm beetle</name>
    <dbReference type="NCBI Taxonomy" id="7067"/>
    <lineage>
        <taxon>Eukaryota</taxon>
        <taxon>Metazoa</taxon>
        <taxon>Ecdysozoa</taxon>
        <taxon>Arthropoda</taxon>
        <taxon>Hexapoda</taxon>
        <taxon>Insecta</taxon>
        <taxon>Pterygota</taxon>
        <taxon>Neoptera</taxon>
        <taxon>Endopterygota</taxon>
        <taxon>Coleoptera</taxon>
        <taxon>Polyphaga</taxon>
        <taxon>Cucujiformia</taxon>
        <taxon>Tenebrionidae</taxon>
        <taxon>Tenebrio</taxon>
    </lineage>
</organism>
<evidence type="ECO:0000313" key="2">
    <source>
        <dbReference type="EMBL" id="KAH0807256.1"/>
    </source>
</evidence>
<dbReference type="SUPFAM" id="SSF55729">
    <property type="entry name" value="Acyl-CoA N-acyltransferases (Nat)"/>
    <property type="match status" value="1"/>
</dbReference>
<reference evidence="2" key="2">
    <citation type="submission" date="2021-08" db="EMBL/GenBank/DDBJ databases">
        <authorList>
            <person name="Eriksson T."/>
        </authorList>
    </citation>
    <scope>NUCLEOTIDE SEQUENCE</scope>
    <source>
        <strain evidence="2">Stoneville</strain>
        <tissue evidence="2">Whole head</tissue>
    </source>
</reference>
<dbReference type="AlphaFoldDB" id="A0A8J6H3X9"/>
<protein>
    <submittedName>
        <fullName evidence="2">Uncharacterized protein</fullName>
    </submittedName>
</protein>
<reference evidence="2" key="1">
    <citation type="journal article" date="2020" name="J Insects Food Feed">
        <title>The yellow mealworm (Tenebrio molitor) genome: a resource for the emerging insects as food and feed industry.</title>
        <authorList>
            <person name="Eriksson T."/>
            <person name="Andere A."/>
            <person name="Kelstrup H."/>
            <person name="Emery V."/>
            <person name="Picard C."/>
        </authorList>
    </citation>
    <scope>NUCLEOTIDE SEQUENCE</scope>
    <source>
        <strain evidence="2">Stoneville</strain>
        <tissue evidence="2">Whole head</tissue>
    </source>
</reference>
<evidence type="ECO:0000313" key="3">
    <source>
        <dbReference type="Proteomes" id="UP000719412"/>
    </source>
</evidence>
<proteinExistence type="predicted"/>
<name>A0A8J6H3X9_TENMO</name>
<dbReference type="InterPro" id="IPR016181">
    <property type="entry name" value="Acyl_CoA_acyltransferase"/>
</dbReference>
<gene>
    <name evidence="2" type="ORF">GEV33_015535</name>
    <name evidence="1" type="ORF">GEV33_015536</name>
</gene>
<dbReference type="Gene3D" id="3.40.630.30">
    <property type="match status" value="1"/>
</dbReference>
<dbReference type="EMBL" id="JABDTM020030936">
    <property type="protein sequence ID" value="KAH0807256.1"/>
    <property type="molecule type" value="Genomic_DNA"/>
</dbReference>
<sequence length="226" mass="25815">MINYRHQDLLNDDVLWVVRIVGGKMFRCGVVKFEIKLSVFNLFWYTLEYRQLTSDYVEEALTIMEKTFLREENVCRAYGIAKNLQNVAEQRKLMLDIVKDGVSIVVIDKSNNKVVGASLNKIHVRPAPGEKTYHGKFEDVSNESSNRLCAKFDDYTVSTFFELCQVDCLLELTMVGLLPEYRKDGNGRLIYQTVIDLGRGLATGVNTKQPVDGQELALEPGEVFRF</sequence>
<dbReference type="EMBL" id="JABDTM020030937">
    <property type="protein sequence ID" value="KAH0807255.1"/>
    <property type="molecule type" value="Genomic_DNA"/>
</dbReference>
<comment type="caution">
    <text evidence="2">The sequence shown here is derived from an EMBL/GenBank/DDBJ whole genome shotgun (WGS) entry which is preliminary data.</text>
</comment>
<evidence type="ECO:0000313" key="1">
    <source>
        <dbReference type="EMBL" id="KAH0807255.1"/>
    </source>
</evidence>
<keyword evidence="3" id="KW-1185">Reference proteome</keyword>